<dbReference type="InterPro" id="IPR050382">
    <property type="entry name" value="MFS_Na/Anion_cotransporter"/>
</dbReference>
<evidence type="ECO:0000259" key="8">
    <source>
        <dbReference type="PROSITE" id="PS50850"/>
    </source>
</evidence>
<keyword evidence="6 7" id="KW-0472">Membrane</keyword>
<dbReference type="AlphaFoldDB" id="A0A1B6C0E3"/>
<dbReference type="SUPFAM" id="SSF103473">
    <property type="entry name" value="MFS general substrate transporter"/>
    <property type="match status" value="1"/>
</dbReference>
<name>A0A1B6C0E3_9HEMI</name>
<feature type="transmembrane region" description="Helical" evidence="7">
    <location>
        <begin position="148"/>
        <end position="170"/>
    </location>
</feature>
<dbReference type="GO" id="GO:0016020">
    <property type="term" value="C:membrane"/>
    <property type="evidence" value="ECO:0007669"/>
    <property type="project" value="UniProtKB-SubCell"/>
</dbReference>
<protein>
    <recommendedName>
        <fullName evidence="8">Major facilitator superfamily (MFS) profile domain-containing protein</fullName>
    </recommendedName>
</protein>
<feature type="transmembrane region" description="Helical" evidence="7">
    <location>
        <begin position="80"/>
        <end position="101"/>
    </location>
</feature>
<keyword evidence="2" id="KW-0813">Transport</keyword>
<evidence type="ECO:0000256" key="4">
    <source>
        <dbReference type="ARBA" id="ARBA00022847"/>
    </source>
</evidence>
<dbReference type="GO" id="GO:0006820">
    <property type="term" value="P:monoatomic anion transport"/>
    <property type="evidence" value="ECO:0007669"/>
    <property type="project" value="TreeGrafter"/>
</dbReference>
<dbReference type="Pfam" id="PF07690">
    <property type="entry name" value="MFS_1"/>
    <property type="match status" value="1"/>
</dbReference>
<accession>A0A1B6C0E3</accession>
<comment type="subcellular location">
    <subcellularLocation>
        <location evidence="1">Membrane</location>
        <topology evidence="1">Multi-pass membrane protein</topology>
    </subcellularLocation>
</comment>
<dbReference type="EMBL" id="GEDC01030330">
    <property type="protein sequence ID" value="JAS06968.1"/>
    <property type="molecule type" value="Transcribed_RNA"/>
</dbReference>
<evidence type="ECO:0000256" key="3">
    <source>
        <dbReference type="ARBA" id="ARBA00022692"/>
    </source>
</evidence>
<evidence type="ECO:0000313" key="9">
    <source>
        <dbReference type="EMBL" id="JAS06968.1"/>
    </source>
</evidence>
<evidence type="ECO:0000256" key="7">
    <source>
        <dbReference type="SAM" id="Phobius"/>
    </source>
</evidence>
<dbReference type="InterPro" id="IPR011701">
    <property type="entry name" value="MFS"/>
</dbReference>
<dbReference type="PROSITE" id="PS50850">
    <property type="entry name" value="MFS"/>
    <property type="match status" value="1"/>
</dbReference>
<keyword evidence="3 7" id="KW-0812">Transmembrane</keyword>
<evidence type="ECO:0000256" key="1">
    <source>
        <dbReference type="ARBA" id="ARBA00004141"/>
    </source>
</evidence>
<keyword evidence="4" id="KW-0769">Symport</keyword>
<keyword evidence="5 7" id="KW-1133">Transmembrane helix</keyword>
<reference evidence="9" key="1">
    <citation type="submission" date="2015-12" db="EMBL/GenBank/DDBJ databases">
        <title>De novo transcriptome assembly of four potential Pierce s Disease insect vectors from Arizona vineyards.</title>
        <authorList>
            <person name="Tassone E.E."/>
        </authorList>
    </citation>
    <scope>NUCLEOTIDE SEQUENCE</scope>
</reference>
<feature type="domain" description="Major facilitator superfamily (MFS) profile" evidence="8">
    <location>
        <begin position="1"/>
        <end position="190"/>
    </location>
</feature>
<evidence type="ECO:0000256" key="2">
    <source>
        <dbReference type="ARBA" id="ARBA00022448"/>
    </source>
</evidence>
<evidence type="ECO:0000256" key="5">
    <source>
        <dbReference type="ARBA" id="ARBA00022989"/>
    </source>
</evidence>
<gene>
    <name evidence="9" type="ORF">g.13635</name>
</gene>
<dbReference type="FunFam" id="1.20.1250.20:FF:000003">
    <property type="entry name" value="Solute carrier family 17 member 3"/>
    <property type="match status" value="1"/>
</dbReference>
<dbReference type="InterPro" id="IPR036259">
    <property type="entry name" value="MFS_trans_sf"/>
</dbReference>
<dbReference type="Gene3D" id="1.20.1250.20">
    <property type="entry name" value="MFS general substrate transporter like domains"/>
    <property type="match status" value="1"/>
</dbReference>
<organism evidence="9">
    <name type="scientific">Clastoptera arizonana</name>
    <name type="common">Arizona spittle bug</name>
    <dbReference type="NCBI Taxonomy" id="38151"/>
    <lineage>
        <taxon>Eukaryota</taxon>
        <taxon>Metazoa</taxon>
        <taxon>Ecdysozoa</taxon>
        <taxon>Arthropoda</taxon>
        <taxon>Hexapoda</taxon>
        <taxon>Insecta</taxon>
        <taxon>Pterygota</taxon>
        <taxon>Neoptera</taxon>
        <taxon>Paraneoptera</taxon>
        <taxon>Hemiptera</taxon>
        <taxon>Auchenorrhyncha</taxon>
        <taxon>Cercopoidea</taxon>
        <taxon>Clastopteridae</taxon>
        <taxon>Clastoptera</taxon>
    </lineage>
</organism>
<dbReference type="GO" id="GO:0015293">
    <property type="term" value="F:symporter activity"/>
    <property type="evidence" value="ECO:0007669"/>
    <property type="project" value="UniProtKB-KW"/>
</dbReference>
<feature type="transmembrane region" description="Helical" evidence="7">
    <location>
        <begin position="24"/>
        <end position="43"/>
    </location>
</feature>
<dbReference type="PANTHER" id="PTHR11662">
    <property type="entry name" value="SOLUTE CARRIER FAMILY 17"/>
    <property type="match status" value="1"/>
</dbReference>
<feature type="transmembrane region" description="Helical" evidence="7">
    <location>
        <begin position="113"/>
        <end position="136"/>
    </location>
</feature>
<sequence>MPSYMSHALGFDIKSNGLLSSLPYLSMFVLSIVLSWLGDYLTVKKILPISIARKMWNSIAFWGGAVALVFLAMYGSNVVVAVTLLTISVALNGTVYMGYLCNHLDLSPNFAGLLMGITNGFANVTSILAPIVAGFIVNDESNIAQWRIVFYISALVFFLGNSIFILFGSTEVQYWNEPRKKQGVDNIGAD</sequence>
<dbReference type="InterPro" id="IPR020846">
    <property type="entry name" value="MFS_dom"/>
</dbReference>
<feature type="transmembrane region" description="Helical" evidence="7">
    <location>
        <begin position="55"/>
        <end position="74"/>
    </location>
</feature>
<dbReference type="PANTHER" id="PTHR11662:SF399">
    <property type="entry name" value="FI19708P1-RELATED"/>
    <property type="match status" value="1"/>
</dbReference>
<evidence type="ECO:0000256" key="6">
    <source>
        <dbReference type="ARBA" id="ARBA00023136"/>
    </source>
</evidence>
<proteinExistence type="predicted"/>